<dbReference type="PROSITE" id="PS50235">
    <property type="entry name" value="USP_3"/>
    <property type="match status" value="1"/>
</dbReference>
<dbReference type="InterPro" id="IPR001607">
    <property type="entry name" value="Znf_UBP"/>
</dbReference>
<dbReference type="InterPro" id="IPR028889">
    <property type="entry name" value="USP"/>
</dbReference>
<reference evidence="12" key="2">
    <citation type="submission" date="2025-09" db="UniProtKB">
        <authorList>
            <consortium name="Ensembl"/>
        </authorList>
    </citation>
    <scope>IDENTIFICATION</scope>
</reference>
<comment type="similarity">
    <text evidence="8">Belongs to the peptidase C19 family.</text>
</comment>
<evidence type="ECO:0000256" key="3">
    <source>
        <dbReference type="ARBA" id="ARBA00022771"/>
    </source>
</evidence>
<evidence type="ECO:0000256" key="2">
    <source>
        <dbReference type="ARBA" id="ARBA00022723"/>
    </source>
</evidence>
<dbReference type="FunFam" id="3.90.70.10:FF:000019">
    <property type="entry name" value="Ubiquitinyl hydrolase 1"/>
    <property type="match status" value="1"/>
</dbReference>
<feature type="domain" description="UBP-type" evidence="11">
    <location>
        <begin position="1"/>
        <end position="107"/>
    </location>
</feature>
<evidence type="ECO:0000313" key="13">
    <source>
        <dbReference type="Proteomes" id="UP000261620"/>
    </source>
</evidence>
<dbReference type="InterPro" id="IPR001394">
    <property type="entry name" value="Peptidase_C19_UCH"/>
</dbReference>
<dbReference type="SUPFAM" id="SSF54001">
    <property type="entry name" value="Cysteine proteinases"/>
    <property type="match status" value="1"/>
</dbReference>
<comment type="catalytic activity">
    <reaction evidence="1 8">
        <text>Thiol-dependent hydrolysis of ester, thioester, amide, peptide and isopeptide bonds formed by the C-terminal Gly of ubiquitin (a 76-residue protein attached to proteins as an intracellular targeting signal).</text>
        <dbReference type="EC" id="3.4.19.12"/>
    </reaction>
</comment>
<keyword evidence="2" id="KW-0479">Metal-binding</keyword>
<dbReference type="OMA" id="KYWVKYL"/>
<keyword evidence="8" id="KW-0788">Thiol protease</keyword>
<keyword evidence="6" id="KW-0862">Zinc</keyword>
<dbReference type="Proteomes" id="UP000261620">
    <property type="component" value="Unplaced"/>
</dbReference>
<dbReference type="EC" id="3.4.19.12" evidence="8"/>
<dbReference type="GO" id="GO:0016579">
    <property type="term" value="P:protein deubiquitination"/>
    <property type="evidence" value="ECO:0007669"/>
    <property type="project" value="InterPro"/>
</dbReference>
<dbReference type="STRING" id="94237.ENSMMOP00000003768"/>
<keyword evidence="13" id="KW-1185">Reference proteome</keyword>
<keyword evidence="3 7" id="KW-0863">Zinc-finger</keyword>
<evidence type="ECO:0000313" key="12">
    <source>
        <dbReference type="Ensembl" id="ENSMMOP00000003768.1"/>
    </source>
</evidence>
<evidence type="ECO:0000256" key="7">
    <source>
        <dbReference type="PROSITE-ProRule" id="PRU00502"/>
    </source>
</evidence>
<dbReference type="PANTHER" id="PTHR21646">
    <property type="entry name" value="UBIQUITIN CARBOXYL-TERMINAL HYDROLASE"/>
    <property type="match status" value="1"/>
</dbReference>
<name>A0A3Q3VRK0_MOLML</name>
<dbReference type="Ensembl" id="ENSMMOT00000003838.1">
    <property type="protein sequence ID" value="ENSMMOP00000003768.1"/>
    <property type="gene ID" value="ENSMMOG00000003016.1"/>
</dbReference>
<dbReference type="AlphaFoldDB" id="A0A3Q3VRK0"/>
<dbReference type="InterPro" id="IPR018200">
    <property type="entry name" value="USP_CS"/>
</dbReference>
<proteinExistence type="inferred from homology"/>
<reference evidence="12" key="1">
    <citation type="submission" date="2025-08" db="UniProtKB">
        <authorList>
            <consortium name="Ensembl"/>
        </authorList>
    </citation>
    <scope>IDENTIFICATION</scope>
</reference>
<dbReference type="Gene3D" id="3.90.70.10">
    <property type="entry name" value="Cysteine proteinases"/>
    <property type="match status" value="1"/>
</dbReference>
<evidence type="ECO:0000259" key="10">
    <source>
        <dbReference type="PROSITE" id="PS50235"/>
    </source>
</evidence>
<evidence type="ECO:0000256" key="9">
    <source>
        <dbReference type="SAM" id="MobiDB-lite"/>
    </source>
</evidence>
<evidence type="ECO:0000256" key="4">
    <source>
        <dbReference type="ARBA" id="ARBA00022786"/>
    </source>
</evidence>
<dbReference type="InterPro" id="IPR050185">
    <property type="entry name" value="Ub_carboxyl-term_hydrolase"/>
</dbReference>
<evidence type="ECO:0000256" key="8">
    <source>
        <dbReference type="RuleBase" id="RU366025"/>
    </source>
</evidence>
<dbReference type="PANTHER" id="PTHR21646:SF19">
    <property type="entry name" value="UBIQUITIN CARBOXYL-TERMINAL HYDROLASE 3"/>
    <property type="match status" value="1"/>
</dbReference>
<dbReference type="PROSITE" id="PS00972">
    <property type="entry name" value="USP_1"/>
    <property type="match status" value="1"/>
</dbReference>
<evidence type="ECO:0000256" key="6">
    <source>
        <dbReference type="ARBA" id="ARBA00022833"/>
    </source>
</evidence>
<evidence type="ECO:0000259" key="11">
    <source>
        <dbReference type="PROSITE" id="PS50271"/>
    </source>
</evidence>
<keyword evidence="4 8" id="KW-0833">Ubl conjugation pathway</keyword>
<dbReference type="Pfam" id="PF00443">
    <property type="entry name" value="UCH"/>
    <property type="match status" value="1"/>
</dbReference>
<dbReference type="InterPro" id="IPR038765">
    <property type="entry name" value="Papain-like_cys_pep_sf"/>
</dbReference>
<protein>
    <recommendedName>
        <fullName evidence="8">Ubiquitin carboxyl-terminal hydrolase</fullName>
        <ecNumber evidence="8">3.4.19.12</ecNumber>
    </recommendedName>
</protein>
<evidence type="ECO:0000256" key="1">
    <source>
        <dbReference type="ARBA" id="ARBA00000707"/>
    </source>
</evidence>
<dbReference type="GO" id="GO:0008270">
    <property type="term" value="F:zinc ion binding"/>
    <property type="evidence" value="ECO:0007669"/>
    <property type="project" value="UniProtKB-KW"/>
</dbReference>
<evidence type="ECO:0000256" key="5">
    <source>
        <dbReference type="ARBA" id="ARBA00022801"/>
    </source>
</evidence>
<feature type="domain" description="USP" evidence="10">
    <location>
        <begin position="116"/>
        <end position="469"/>
    </location>
</feature>
<accession>A0A3Q3VRK0</accession>
<keyword evidence="5 8" id="KW-0378">Hydrolase</keyword>
<dbReference type="PROSITE" id="PS50271">
    <property type="entry name" value="ZF_UBP"/>
    <property type="match status" value="1"/>
</dbReference>
<sequence>MECSHLSSNVSCPVDSSRFPNGAPSSWCCNVCRSNKSPWICLTCLMVHCGSYRCDDFIVNDTKTGQVQKVREHLQSLENSALMGDRQRKRKLQESLAPDTKLLKDNVSDGMALGATGLRNLGNTCFMNAILQSLSNIEQFSCYFKDLPAVSLRSGKTAGRRMYHTRSQGENSVSLVEEFRKTLCSLWQGSQTAFSPDSLFYAIWKIMPSFRGYQQQDAHEFMRYLLDHLHRELQYSRNGASQLVSPQDGVRLSTTDGKCCINGTASVVTSIFGGILQNEVNCLICGTESRKFDPFLDLSLDIPSQFRQKRCKDQELGPTCTLRDCLRSFTDLEELDETELYFCLKCKKRQKSTKKFWIQTLPKVLCLHLKRFHWTAFLRNKVDTYVEFPLKGLDMRGYLLEPENSLLESCLYDLVAVVVHHGSGVGSGHYTAYGSHEGRWYHFNDSTVTLTNEDTVRKAKAYILFYVERDEQVATDKSATNRSAEHTAAMDSVSSEVGAQDNTDEADATEADLMDVASSHNNTIDVTATDDAALGNEGEDMVALHVADAASERSVADRDTSDKARTEETCQAIQAIAQ</sequence>
<dbReference type="GO" id="GO:0006508">
    <property type="term" value="P:proteolysis"/>
    <property type="evidence" value="ECO:0007669"/>
    <property type="project" value="UniProtKB-KW"/>
</dbReference>
<keyword evidence="8" id="KW-0645">Protease</keyword>
<feature type="compositionally biased region" description="Polar residues" evidence="9">
    <location>
        <begin position="492"/>
        <end position="501"/>
    </location>
</feature>
<dbReference type="Gene3D" id="3.30.40.10">
    <property type="entry name" value="Zinc/RING finger domain, C3HC4 (zinc finger)"/>
    <property type="match status" value="1"/>
</dbReference>
<dbReference type="SUPFAM" id="SSF57850">
    <property type="entry name" value="RING/U-box"/>
    <property type="match status" value="1"/>
</dbReference>
<dbReference type="InterPro" id="IPR013083">
    <property type="entry name" value="Znf_RING/FYVE/PHD"/>
</dbReference>
<dbReference type="PROSITE" id="PS00973">
    <property type="entry name" value="USP_2"/>
    <property type="match status" value="1"/>
</dbReference>
<organism evidence="12 13">
    <name type="scientific">Mola mola</name>
    <name type="common">Ocean sunfish</name>
    <name type="synonym">Tetraodon mola</name>
    <dbReference type="NCBI Taxonomy" id="94237"/>
    <lineage>
        <taxon>Eukaryota</taxon>
        <taxon>Metazoa</taxon>
        <taxon>Chordata</taxon>
        <taxon>Craniata</taxon>
        <taxon>Vertebrata</taxon>
        <taxon>Euteleostomi</taxon>
        <taxon>Actinopterygii</taxon>
        <taxon>Neopterygii</taxon>
        <taxon>Teleostei</taxon>
        <taxon>Neoteleostei</taxon>
        <taxon>Acanthomorphata</taxon>
        <taxon>Eupercaria</taxon>
        <taxon>Tetraodontiformes</taxon>
        <taxon>Molidae</taxon>
        <taxon>Mola</taxon>
    </lineage>
</organism>
<feature type="region of interest" description="Disordered" evidence="9">
    <location>
        <begin position="476"/>
        <end position="505"/>
    </location>
</feature>
<dbReference type="GO" id="GO:0004843">
    <property type="term" value="F:cysteine-type deubiquitinase activity"/>
    <property type="evidence" value="ECO:0007669"/>
    <property type="project" value="UniProtKB-UniRule"/>
</dbReference>